<accession>A0ABR0BT46</accession>
<evidence type="ECO:0000313" key="2">
    <source>
        <dbReference type="EMBL" id="KAK4086613.1"/>
    </source>
</evidence>
<protein>
    <submittedName>
        <fullName evidence="2">Uncharacterized protein</fullName>
    </submittedName>
</protein>
<feature type="compositionally biased region" description="Low complexity" evidence="1">
    <location>
        <begin position="448"/>
        <end position="464"/>
    </location>
</feature>
<gene>
    <name evidence="2" type="ORF">Purlil1_9003</name>
</gene>
<feature type="region of interest" description="Disordered" evidence="1">
    <location>
        <begin position="1"/>
        <end position="88"/>
    </location>
</feature>
<dbReference type="EMBL" id="JAWRVI010000039">
    <property type="protein sequence ID" value="KAK4086613.1"/>
    <property type="molecule type" value="Genomic_DNA"/>
</dbReference>
<evidence type="ECO:0000313" key="3">
    <source>
        <dbReference type="Proteomes" id="UP001287286"/>
    </source>
</evidence>
<organism evidence="2 3">
    <name type="scientific">Purpureocillium lilacinum</name>
    <name type="common">Paecilomyces lilacinus</name>
    <dbReference type="NCBI Taxonomy" id="33203"/>
    <lineage>
        <taxon>Eukaryota</taxon>
        <taxon>Fungi</taxon>
        <taxon>Dikarya</taxon>
        <taxon>Ascomycota</taxon>
        <taxon>Pezizomycotina</taxon>
        <taxon>Sordariomycetes</taxon>
        <taxon>Hypocreomycetidae</taxon>
        <taxon>Hypocreales</taxon>
        <taxon>Ophiocordycipitaceae</taxon>
        <taxon>Purpureocillium</taxon>
    </lineage>
</organism>
<proteinExistence type="predicted"/>
<feature type="compositionally biased region" description="Basic and acidic residues" evidence="1">
    <location>
        <begin position="34"/>
        <end position="46"/>
    </location>
</feature>
<sequence>MCLPNLFSRKQTQDHPHEETTPQPSPAQQPTGRRTAEATARLDKSRFSSTRRPRRGSSEKNQAGADYTPGGHAASSPSTGGPEGQHGGIYGGVQGGLYSGVSGGGGGANGGVSGGVYGGVYGTSGGGGLGTTPGGGLSHSTRPIHAVRFHHKPITSKAEDCNMRCSEKKLSDRIDLAAAATDSVTGGRLCAFDAGRFHRGYVRTDRELVTANHRFGNRICFVKPGCKSCLLEAFRLRPRHISEPMTAAIGNLLTGMKLTEEFGCASSAARPFARRMEGTSQRAPARAYLAGRTSHIAKPHMEVASPSITGSGSINMTTTGVKARNGQESGDEAQSSVRHRDELANNLPLAWSPLVFRMARRGIKQPLRRLTLHFRALAYMYCARPPWNLSVLLASQKSPATYPKRSAPLRLSPPPSICLSVSRQMPRYTTLLPIHLPSPNLADMPSHPATDADIDSPSSPSSSTILLPLAAQQQQQHQRYFARISHSPIYKPKTFGWSTHKFDRKFVWLVGSPCSYRGFNRAVLDVLVDDNDSSSSSPRDNRRPPQHQRRFLAQRYRRAAYRRDPFRYVHPPTRAWMDRVEELREGRDIAAEGSALLPLRDMDRRRGQELQQCDGQRRVDDDGDDEERSGCDDDGDDDDGHADEDDDVRELYRMGLLYDDEHERGSGFTLDAIAHDTASTPLYTLTVRDRDRDHHRRGKRTQHVQDWDNTPADIASDEALAAFLAEADYVDVCARDLLDGGDSDGGTVAAAGPSRKEGDVVEAMRAQQRLWEAFRGDRPSDLDGVEWEVV</sequence>
<feature type="region of interest" description="Disordered" evidence="1">
    <location>
        <begin position="442"/>
        <end position="464"/>
    </location>
</feature>
<feature type="compositionally biased region" description="Basic and acidic residues" evidence="1">
    <location>
        <begin position="11"/>
        <end position="20"/>
    </location>
</feature>
<name>A0ABR0BT46_PURLI</name>
<feature type="compositionally biased region" description="Acidic residues" evidence="1">
    <location>
        <begin position="621"/>
        <end position="646"/>
    </location>
</feature>
<feature type="region of interest" description="Disordered" evidence="1">
    <location>
        <begin position="530"/>
        <end position="549"/>
    </location>
</feature>
<feature type="region of interest" description="Disordered" evidence="1">
    <location>
        <begin position="600"/>
        <end position="646"/>
    </location>
</feature>
<reference evidence="2 3" key="1">
    <citation type="journal article" date="2024" name="Microbiol. Resour. Announc.">
        <title>Genome annotations for the ascomycete fungi Trichoderma harzianum, Trichoderma aggressivum, and Purpureocillium lilacinum.</title>
        <authorList>
            <person name="Beijen E.P.W."/>
            <person name="Ohm R.A."/>
        </authorList>
    </citation>
    <scope>NUCLEOTIDE SEQUENCE [LARGE SCALE GENOMIC DNA]</scope>
    <source>
        <strain evidence="2 3">CBS 150709</strain>
    </source>
</reference>
<evidence type="ECO:0000256" key="1">
    <source>
        <dbReference type="SAM" id="MobiDB-lite"/>
    </source>
</evidence>
<keyword evidence="3" id="KW-1185">Reference proteome</keyword>
<dbReference type="Proteomes" id="UP001287286">
    <property type="component" value="Unassembled WGS sequence"/>
</dbReference>
<comment type="caution">
    <text evidence="2">The sequence shown here is derived from an EMBL/GenBank/DDBJ whole genome shotgun (WGS) entry which is preliminary data.</text>
</comment>